<evidence type="ECO:0000313" key="7">
    <source>
        <dbReference type="EMBL" id="KAF2096044.1"/>
    </source>
</evidence>
<dbReference type="SUPFAM" id="SSF103473">
    <property type="entry name" value="MFS general substrate transporter"/>
    <property type="match status" value="1"/>
</dbReference>
<proteinExistence type="predicted"/>
<feature type="transmembrane region" description="Helical" evidence="5">
    <location>
        <begin position="380"/>
        <end position="400"/>
    </location>
</feature>
<protein>
    <submittedName>
        <fullName evidence="7">MFS general substrate transporter</fullName>
    </submittedName>
</protein>
<feature type="domain" description="Major facilitator superfamily (MFS) profile" evidence="6">
    <location>
        <begin position="68"/>
        <end position="540"/>
    </location>
</feature>
<dbReference type="Gene3D" id="1.20.1250.20">
    <property type="entry name" value="MFS general substrate transporter like domains"/>
    <property type="match status" value="1"/>
</dbReference>
<evidence type="ECO:0000256" key="4">
    <source>
        <dbReference type="ARBA" id="ARBA00023136"/>
    </source>
</evidence>
<dbReference type="InterPro" id="IPR020846">
    <property type="entry name" value="MFS_dom"/>
</dbReference>
<dbReference type="Proteomes" id="UP000799772">
    <property type="component" value="Unassembled WGS sequence"/>
</dbReference>
<feature type="transmembrane region" description="Helical" evidence="5">
    <location>
        <begin position="108"/>
        <end position="128"/>
    </location>
</feature>
<dbReference type="Pfam" id="PF07690">
    <property type="entry name" value="MFS_1"/>
    <property type="match status" value="1"/>
</dbReference>
<feature type="transmembrane region" description="Helical" evidence="5">
    <location>
        <begin position="454"/>
        <end position="475"/>
    </location>
</feature>
<accession>A0A9P4I8R6</accession>
<reference evidence="7" key="1">
    <citation type="journal article" date="2020" name="Stud. Mycol.">
        <title>101 Dothideomycetes genomes: a test case for predicting lifestyles and emergence of pathogens.</title>
        <authorList>
            <person name="Haridas S."/>
            <person name="Albert R."/>
            <person name="Binder M."/>
            <person name="Bloem J."/>
            <person name="Labutti K."/>
            <person name="Salamov A."/>
            <person name="Andreopoulos B."/>
            <person name="Baker S."/>
            <person name="Barry K."/>
            <person name="Bills G."/>
            <person name="Bluhm B."/>
            <person name="Cannon C."/>
            <person name="Castanera R."/>
            <person name="Culley D."/>
            <person name="Daum C."/>
            <person name="Ezra D."/>
            <person name="Gonzalez J."/>
            <person name="Henrissat B."/>
            <person name="Kuo A."/>
            <person name="Liang C."/>
            <person name="Lipzen A."/>
            <person name="Lutzoni F."/>
            <person name="Magnuson J."/>
            <person name="Mondo S."/>
            <person name="Nolan M."/>
            <person name="Ohm R."/>
            <person name="Pangilinan J."/>
            <person name="Park H.-J."/>
            <person name="Ramirez L."/>
            <person name="Alfaro M."/>
            <person name="Sun H."/>
            <person name="Tritt A."/>
            <person name="Yoshinaga Y."/>
            <person name="Zwiers L.-H."/>
            <person name="Turgeon B."/>
            <person name="Goodwin S."/>
            <person name="Spatafora J."/>
            <person name="Crous P."/>
            <person name="Grigoriev I."/>
        </authorList>
    </citation>
    <scope>NUCLEOTIDE SEQUENCE</scope>
    <source>
        <strain evidence="7">CBS 133067</strain>
    </source>
</reference>
<dbReference type="InterPro" id="IPR036259">
    <property type="entry name" value="MFS_trans_sf"/>
</dbReference>
<keyword evidence="8" id="KW-1185">Reference proteome</keyword>
<comment type="caution">
    <text evidence="7">The sequence shown here is derived from an EMBL/GenBank/DDBJ whole genome shotgun (WGS) entry which is preliminary data.</text>
</comment>
<keyword evidence="2 5" id="KW-0812">Transmembrane</keyword>
<comment type="subcellular location">
    <subcellularLocation>
        <location evidence="1">Membrane</location>
        <topology evidence="1">Multi-pass membrane protein</topology>
    </subcellularLocation>
</comment>
<feature type="transmembrane region" description="Helical" evidence="5">
    <location>
        <begin position="335"/>
        <end position="360"/>
    </location>
</feature>
<dbReference type="InterPro" id="IPR011701">
    <property type="entry name" value="MFS"/>
</dbReference>
<dbReference type="EMBL" id="ML978130">
    <property type="protein sequence ID" value="KAF2096044.1"/>
    <property type="molecule type" value="Genomic_DNA"/>
</dbReference>
<name>A0A9P4I8R6_9PEZI</name>
<feature type="transmembrane region" description="Helical" evidence="5">
    <location>
        <begin position="487"/>
        <end position="505"/>
    </location>
</feature>
<evidence type="ECO:0000256" key="3">
    <source>
        <dbReference type="ARBA" id="ARBA00022989"/>
    </source>
</evidence>
<dbReference type="AlphaFoldDB" id="A0A9P4I8R6"/>
<feature type="transmembrane region" description="Helical" evidence="5">
    <location>
        <begin position="224"/>
        <end position="243"/>
    </location>
</feature>
<dbReference type="PANTHER" id="PTHR23502">
    <property type="entry name" value="MAJOR FACILITATOR SUPERFAMILY"/>
    <property type="match status" value="1"/>
</dbReference>
<dbReference type="GO" id="GO:0022857">
    <property type="term" value="F:transmembrane transporter activity"/>
    <property type="evidence" value="ECO:0007669"/>
    <property type="project" value="InterPro"/>
</dbReference>
<feature type="transmembrane region" description="Helical" evidence="5">
    <location>
        <begin position="517"/>
        <end position="538"/>
    </location>
</feature>
<keyword evidence="4 5" id="KW-0472">Membrane</keyword>
<dbReference type="PANTHER" id="PTHR23502:SF4">
    <property type="entry name" value="MAJOR FACILITATOR SUPERFAMILY (MFS) PROFILE DOMAIN-CONTAINING PROTEIN-RELATED"/>
    <property type="match status" value="1"/>
</dbReference>
<dbReference type="PROSITE" id="PS50850">
    <property type="entry name" value="MFS"/>
    <property type="match status" value="1"/>
</dbReference>
<keyword evidence="3 5" id="KW-1133">Transmembrane helix</keyword>
<sequence>MGLWILEPHTDEKVPGTVHLRRDTEEQDRLTKNLKHGTGRYATTVLTPQPSESPNDPLNWSTTTKWTHSILLSAGTGLYTGTTNFVNPAQTVIAKNLHTSISEVSRSVSLILLLLGVSAAASSAAARIWGKRPIMNIGNVISVVGYAIVVARPHSIGALYAGRAIHGFGIGGIEYLVSSSVGDLFFVHQRAFHLALWHFALQGGQSIGQVIGSQIVQAQSWYWAFRYALIACGVYTVVLFLFIPETTYNRPSRFNTDIYESLEKYSHGSGDIVPVKPNSSDEIYTVEKQPSTTAAADIETSNAEPEKKKTYWQSLKLYNGRFSDEKLLDSLLSPLAAYLLPAVAWTAYAFGCSVAFSASFSVSLSQIFSKAPYHFNTKQVGLTVIGSFIGSFLGNTLPGPTSDWLVRYLSKKNNGVYEPEFRNLLCVPSFFLGLMGFWGFGLSLHAKTHWIGPVFFYGLSTFAGSILSLVSNAYLLDCHRAHSQDGYAAVTLGRAVLSFIFSFIINDWIDKDGIRTVYFIIGSLHGLACILGIVLYVYGKRIRLAVSKSKFYQRVLPKPRFVAG</sequence>
<evidence type="ECO:0000256" key="5">
    <source>
        <dbReference type="SAM" id="Phobius"/>
    </source>
</evidence>
<evidence type="ECO:0000259" key="6">
    <source>
        <dbReference type="PROSITE" id="PS50850"/>
    </source>
</evidence>
<feature type="transmembrane region" description="Helical" evidence="5">
    <location>
        <begin position="158"/>
        <end position="177"/>
    </location>
</feature>
<dbReference type="OrthoDB" id="2585655at2759"/>
<feature type="transmembrane region" description="Helical" evidence="5">
    <location>
        <begin position="134"/>
        <end position="151"/>
    </location>
</feature>
<gene>
    <name evidence="7" type="ORF">NA57DRAFT_78814</name>
</gene>
<dbReference type="GO" id="GO:0005886">
    <property type="term" value="C:plasma membrane"/>
    <property type="evidence" value="ECO:0007669"/>
    <property type="project" value="TreeGrafter"/>
</dbReference>
<feature type="transmembrane region" description="Helical" evidence="5">
    <location>
        <begin position="421"/>
        <end position="442"/>
    </location>
</feature>
<organism evidence="7 8">
    <name type="scientific">Rhizodiscina lignyota</name>
    <dbReference type="NCBI Taxonomy" id="1504668"/>
    <lineage>
        <taxon>Eukaryota</taxon>
        <taxon>Fungi</taxon>
        <taxon>Dikarya</taxon>
        <taxon>Ascomycota</taxon>
        <taxon>Pezizomycotina</taxon>
        <taxon>Dothideomycetes</taxon>
        <taxon>Pleosporomycetidae</taxon>
        <taxon>Aulographales</taxon>
        <taxon>Rhizodiscinaceae</taxon>
        <taxon>Rhizodiscina</taxon>
    </lineage>
</organism>
<evidence type="ECO:0000256" key="1">
    <source>
        <dbReference type="ARBA" id="ARBA00004141"/>
    </source>
</evidence>
<evidence type="ECO:0000256" key="2">
    <source>
        <dbReference type="ARBA" id="ARBA00022692"/>
    </source>
</evidence>
<evidence type="ECO:0000313" key="8">
    <source>
        <dbReference type="Proteomes" id="UP000799772"/>
    </source>
</evidence>